<name>A0A0M6WY09_9FIRM</name>
<accession>A0A0M6WY09</accession>
<dbReference type="Proteomes" id="UP000049979">
    <property type="component" value="Unassembled WGS sequence"/>
</dbReference>
<keyword evidence="2" id="KW-1185">Reference proteome</keyword>
<protein>
    <submittedName>
        <fullName evidence="1">Uncharacterized protein</fullName>
    </submittedName>
</protein>
<organism evidence="1 2">
    <name type="scientific">Roseburia faecis</name>
    <dbReference type="NCBI Taxonomy" id="301302"/>
    <lineage>
        <taxon>Bacteria</taxon>
        <taxon>Bacillati</taxon>
        <taxon>Bacillota</taxon>
        <taxon>Clostridia</taxon>
        <taxon>Lachnospirales</taxon>
        <taxon>Lachnospiraceae</taxon>
        <taxon>Roseburia</taxon>
    </lineage>
</organism>
<gene>
    <name evidence="1" type="ORF">M72_13331</name>
</gene>
<evidence type="ECO:0000313" key="2">
    <source>
        <dbReference type="Proteomes" id="UP000049979"/>
    </source>
</evidence>
<proteinExistence type="predicted"/>
<reference evidence="2" key="1">
    <citation type="submission" date="2015-05" db="EMBL/GenBank/DDBJ databases">
        <authorList>
            <consortium name="Pathogen Informatics"/>
        </authorList>
    </citation>
    <scope>NUCLEOTIDE SEQUENCE [LARGE SCALE GENOMIC DNA]</scope>
    <source>
        <strain evidence="2">M72</strain>
    </source>
</reference>
<dbReference type="AlphaFoldDB" id="A0A0M6WY09"/>
<dbReference type="EMBL" id="CVRR01000048">
    <property type="protein sequence ID" value="CRL41693.1"/>
    <property type="molecule type" value="Genomic_DNA"/>
</dbReference>
<dbReference type="STRING" id="301302.ERS852420_01235"/>
<evidence type="ECO:0000313" key="1">
    <source>
        <dbReference type="EMBL" id="CRL41693.1"/>
    </source>
</evidence>
<sequence>MIRVHAAVERNINSAVERINKFQILKYKFPVSEKLIPGFFKKKNRNRIRPCGLVHTDVAAMI</sequence>